<dbReference type="AlphaFoldDB" id="A0AA38Z1Q0"/>
<keyword evidence="2" id="KW-1185">Reference proteome</keyword>
<gene>
    <name evidence="1" type="ORF">PVL29_019792</name>
</gene>
<accession>A0AA38Z1Q0</accession>
<reference evidence="1 2" key="1">
    <citation type="journal article" date="2023" name="BMC Biotechnol.">
        <title>Vitis rotundifolia cv Carlos genome sequencing.</title>
        <authorList>
            <person name="Huff M."/>
            <person name="Hulse-Kemp A."/>
            <person name="Scheffler B."/>
            <person name="Youngblood R."/>
            <person name="Simpson S."/>
            <person name="Babiker E."/>
            <person name="Staton M."/>
        </authorList>
    </citation>
    <scope>NUCLEOTIDE SEQUENCE [LARGE SCALE GENOMIC DNA]</scope>
    <source>
        <tissue evidence="1">Leaf</tissue>
    </source>
</reference>
<name>A0AA38Z1Q0_VITRO</name>
<evidence type="ECO:0000313" key="1">
    <source>
        <dbReference type="EMBL" id="KAJ9680582.1"/>
    </source>
</evidence>
<dbReference type="EMBL" id="JARBHA010000015">
    <property type="protein sequence ID" value="KAJ9680582.1"/>
    <property type="molecule type" value="Genomic_DNA"/>
</dbReference>
<evidence type="ECO:0000313" key="2">
    <source>
        <dbReference type="Proteomes" id="UP001168098"/>
    </source>
</evidence>
<dbReference type="Proteomes" id="UP001168098">
    <property type="component" value="Unassembled WGS sequence"/>
</dbReference>
<sequence length="79" mass="8882">MAVPPETASMLDALEAFLDAPPLRCDFRCIRCHNHVAFGYNLIQIRRYAYHHPVIRQGQLVLACGGAGIEPVFPMQNFL</sequence>
<organism evidence="1 2">
    <name type="scientific">Vitis rotundifolia</name>
    <name type="common">Muscadine grape</name>
    <dbReference type="NCBI Taxonomy" id="103349"/>
    <lineage>
        <taxon>Eukaryota</taxon>
        <taxon>Viridiplantae</taxon>
        <taxon>Streptophyta</taxon>
        <taxon>Embryophyta</taxon>
        <taxon>Tracheophyta</taxon>
        <taxon>Spermatophyta</taxon>
        <taxon>Magnoliopsida</taxon>
        <taxon>eudicotyledons</taxon>
        <taxon>Gunneridae</taxon>
        <taxon>Pentapetalae</taxon>
        <taxon>rosids</taxon>
        <taxon>Vitales</taxon>
        <taxon>Vitaceae</taxon>
        <taxon>Viteae</taxon>
        <taxon>Vitis</taxon>
    </lineage>
</organism>
<comment type="caution">
    <text evidence="1">The sequence shown here is derived from an EMBL/GenBank/DDBJ whole genome shotgun (WGS) entry which is preliminary data.</text>
</comment>
<protein>
    <submittedName>
        <fullName evidence="1">Uncharacterized protein</fullName>
    </submittedName>
</protein>
<proteinExistence type="predicted"/>